<evidence type="ECO:0000259" key="3">
    <source>
        <dbReference type="Pfam" id="PF01408"/>
    </source>
</evidence>
<dbReference type="SUPFAM" id="SSF51735">
    <property type="entry name" value="NAD(P)-binding Rossmann-fold domains"/>
    <property type="match status" value="1"/>
</dbReference>
<dbReference type="RefSeq" id="XP_065665603.1">
    <property type="nucleotide sequence ID" value="XM_065809531.1"/>
</dbReference>
<dbReference type="InterPro" id="IPR036291">
    <property type="entry name" value="NAD(P)-bd_dom_sf"/>
</dbReference>
<keyword evidence="2" id="KW-0560">Oxidoreductase</keyword>
<protein>
    <submittedName>
        <fullName evidence="6">Myo-inositol 2-dehydrogenase isoform X2</fullName>
    </submittedName>
</protein>
<gene>
    <name evidence="6" type="primary">LOC105844409</name>
</gene>
<proteinExistence type="inferred from homology"/>
<sequence length="348" mass="38949">MSLLKKFGLAICGVGRAGTIHTGNCYRNPRVQIKYFVEIDTKKAEQLKNSFGLESTKVVSVDQIDRVLSDESVDGVIIASVTSTHQELIFKCIQAKKPVFCEKPIALQLKDIAICYELAAKEKIPLFCAFNRRFDSSHARVRNATHLGEIGKIHMVRCISRNSPLPSDDFLKQPGGIFHDCAVHDIDMITWILDEYPISVFTYAHAFRQSILEMGDVDTVSITMKFASGCLAQIDISRFAAYGYDQRIEVFGELGMLESVNQHKTSTIKSTKHHISRDLLLQSFPQRNAEGYANELEHFLEIIEGATSTVTGKNVLMVSLIASACEKSYKCGKPITIDEQRLTFKPSF</sequence>
<dbReference type="Gene3D" id="3.40.50.720">
    <property type="entry name" value="NAD(P)-binding Rossmann-like Domain"/>
    <property type="match status" value="1"/>
</dbReference>
<evidence type="ECO:0000313" key="5">
    <source>
        <dbReference type="Proteomes" id="UP001652625"/>
    </source>
</evidence>
<dbReference type="InterPro" id="IPR000683">
    <property type="entry name" value="Gfo/Idh/MocA-like_OxRdtase_N"/>
</dbReference>
<dbReference type="Pfam" id="PF22725">
    <property type="entry name" value="GFO_IDH_MocA_C3"/>
    <property type="match status" value="1"/>
</dbReference>
<dbReference type="Pfam" id="PF01408">
    <property type="entry name" value="GFO_IDH_MocA"/>
    <property type="match status" value="1"/>
</dbReference>
<accession>A0ABM4CUL8</accession>
<keyword evidence="5" id="KW-1185">Reference proteome</keyword>
<organism evidence="5 6">
    <name type="scientific">Hydra vulgaris</name>
    <name type="common">Hydra</name>
    <name type="synonym">Hydra attenuata</name>
    <dbReference type="NCBI Taxonomy" id="6087"/>
    <lineage>
        <taxon>Eukaryota</taxon>
        <taxon>Metazoa</taxon>
        <taxon>Cnidaria</taxon>
        <taxon>Hydrozoa</taxon>
        <taxon>Hydroidolina</taxon>
        <taxon>Anthoathecata</taxon>
        <taxon>Aplanulata</taxon>
        <taxon>Hydridae</taxon>
        <taxon>Hydra</taxon>
    </lineage>
</organism>
<evidence type="ECO:0000256" key="1">
    <source>
        <dbReference type="ARBA" id="ARBA00010928"/>
    </source>
</evidence>
<comment type="similarity">
    <text evidence="1">Belongs to the Gfo/Idh/MocA family.</text>
</comment>
<dbReference type="Proteomes" id="UP001652625">
    <property type="component" value="Chromosome 11"/>
</dbReference>
<dbReference type="Gene3D" id="3.30.360.10">
    <property type="entry name" value="Dihydrodipicolinate Reductase, domain 2"/>
    <property type="match status" value="1"/>
</dbReference>
<dbReference type="PANTHER" id="PTHR42840:SF3">
    <property type="entry name" value="BINDING ROSSMANN FOLD OXIDOREDUCTASE, PUTATIVE (AFU_ORTHOLOGUE AFUA_2G10240)-RELATED"/>
    <property type="match status" value="1"/>
</dbReference>
<evidence type="ECO:0000313" key="6">
    <source>
        <dbReference type="RefSeq" id="XP_065665603.1"/>
    </source>
</evidence>
<name>A0ABM4CUL8_HYDVU</name>
<reference evidence="6" key="1">
    <citation type="submission" date="2025-08" db="UniProtKB">
        <authorList>
            <consortium name="RefSeq"/>
        </authorList>
    </citation>
    <scope>IDENTIFICATION</scope>
</reference>
<dbReference type="PANTHER" id="PTHR42840">
    <property type="entry name" value="NAD(P)-BINDING ROSSMANN-FOLD SUPERFAMILY PROTEIN-RELATED"/>
    <property type="match status" value="1"/>
</dbReference>
<dbReference type="GeneID" id="105844409"/>
<feature type="domain" description="GFO/IDH/MocA-like oxidoreductase" evidence="4">
    <location>
        <begin position="139"/>
        <end position="258"/>
    </location>
</feature>
<dbReference type="InterPro" id="IPR055170">
    <property type="entry name" value="GFO_IDH_MocA-like_dom"/>
</dbReference>
<evidence type="ECO:0000259" key="4">
    <source>
        <dbReference type="Pfam" id="PF22725"/>
    </source>
</evidence>
<feature type="domain" description="Gfo/Idh/MocA-like oxidoreductase N-terminal" evidence="3">
    <location>
        <begin position="8"/>
        <end position="126"/>
    </location>
</feature>
<evidence type="ECO:0000256" key="2">
    <source>
        <dbReference type="ARBA" id="ARBA00023002"/>
    </source>
</evidence>
<dbReference type="SUPFAM" id="SSF55347">
    <property type="entry name" value="Glyceraldehyde-3-phosphate dehydrogenase-like, C-terminal domain"/>
    <property type="match status" value="1"/>
</dbReference>